<organism evidence="2 3">
    <name type="scientific">Marivirga sericea</name>
    <dbReference type="NCBI Taxonomy" id="1028"/>
    <lineage>
        <taxon>Bacteria</taxon>
        <taxon>Pseudomonadati</taxon>
        <taxon>Bacteroidota</taxon>
        <taxon>Cytophagia</taxon>
        <taxon>Cytophagales</taxon>
        <taxon>Marivirgaceae</taxon>
        <taxon>Marivirga</taxon>
    </lineage>
</organism>
<keyword evidence="3" id="KW-1185">Reference proteome</keyword>
<evidence type="ECO:0000313" key="3">
    <source>
        <dbReference type="Proteomes" id="UP000193804"/>
    </source>
</evidence>
<dbReference type="STRING" id="1028.SAMN05661096_00446"/>
<feature type="domain" description="DUF218" evidence="1">
    <location>
        <begin position="48"/>
        <end position="185"/>
    </location>
</feature>
<dbReference type="OrthoDB" id="9782395at2"/>
<dbReference type="AlphaFoldDB" id="A0A1X7IB74"/>
<proteinExistence type="predicted"/>
<dbReference type="PANTHER" id="PTHR30336">
    <property type="entry name" value="INNER MEMBRANE PROTEIN, PROBABLE PERMEASE"/>
    <property type="match status" value="1"/>
</dbReference>
<dbReference type="Proteomes" id="UP000193804">
    <property type="component" value="Unassembled WGS sequence"/>
</dbReference>
<reference evidence="3" key="1">
    <citation type="submission" date="2017-04" db="EMBL/GenBank/DDBJ databases">
        <authorList>
            <person name="Varghese N."/>
            <person name="Submissions S."/>
        </authorList>
    </citation>
    <scope>NUCLEOTIDE SEQUENCE [LARGE SCALE GENOMIC DNA]</scope>
    <source>
        <strain evidence="3">DSM 4125</strain>
    </source>
</reference>
<dbReference type="GO" id="GO:0005886">
    <property type="term" value="C:plasma membrane"/>
    <property type="evidence" value="ECO:0007669"/>
    <property type="project" value="TreeGrafter"/>
</dbReference>
<evidence type="ECO:0000313" key="2">
    <source>
        <dbReference type="EMBL" id="SMG11876.1"/>
    </source>
</evidence>
<dbReference type="CDD" id="cd06259">
    <property type="entry name" value="YdcF-like"/>
    <property type="match status" value="1"/>
</dbReference>
<dbReference type="PANTHER" id="PTHR30336:SF6">
    <property type="entry name" value="INTEGRAL MEMBRANE PROTEIN"/>
    <property type="match status" value="1"/>
</dbReference>
<dbReference type="RefSeq" id="WP_085515455.1">
    <property type="nucleotide sequence ID" value="NZ_FXAW01000001.1"/>
</dbReference>
<sequence>MIKFFIRLGLFVVIAAIVFALFSNVFIISQTSDYIYANIDSIPEKEIALVLGTSKRNVKGEANSFFDNRMEAAAKLFHKGKVKGLLLSGDNRTRYYDEPSDMKKALMLKGVPESAISIDTAGLSTIESVYRCKELFKHEDVTIITQQFHAYRALYISRHYDMDAIAFPAEEVPVYSSTKVTIREFFARPKALLDLYLPNKLMGITQL</sequence>
<name>A0A1X7IB74_9BACT</name>
<protein>
    <submittedName>
        <fullName evidence="2">SanA protein</fullName>
    </submittedName>
</protein>
<dbReference type="EMBL" id="FXAW01000001">
    <property type="protein sequence ID" value="SMG11876.1"/>
    <property type="molecule type" value="Genomic_DNA"/>
</dbReference>
<dbReference type="InterPro" id="IPR003848">
    <property type="entry name" value="DUF218"/>
</dbReference>
<accession>A0A1X7IB74</accession>
<evidence type="ECO:0000259" key="1">
    <source>
        <dbReference type="Pfam" id="PF02698"/>
    </source>
</evidence>
<gene>
    <name evidence="2" type="ORF">SAMN05661096_00446</name>
</gene>
<dbReference type="InterPro" id="IPR051599">
    <property type="entry name" value="Cell_Envelope_Assoc"/>
</dbReference>
<dbReference type="Pfam" id="PF02698">
    <property type="entry name" value="DUF218"/>
    <property type="match status" value="1"/>
</dbReference>